<dbReference type="EMBL" id="JAHIBW010000008">
    <property type="protein sequence ID" value="KAG7308697.1"/>
    <property type="molecule type" value="Genomic_DNA"/>
</dbReference>
<feature type="region of interest" description="Disordered" evidence="1">
    <location>
        <begin position="131"/>
        <end position="150"/>
    </location>
</feature>
<dbReference type="Proteomes" id="UP000823941">
    <property type="component" value="Chromosome 8"/>
</dbReference>
<comment type="caution">
    <text evidence="3">The sequence shown here is derived from an EMBL/GenBank/DDBJ whole genome shotgun (WGS) entry which is preliminary data.</text>
</comment>
<protein>
    <recommendedName>
        <fullName evidence="5">Allatostatin C</fullName>
    </recommendedName>
</protein>
<reference evidence="3 4" key="1">
    <citation type="submission" date="2021-06" db="EMBL/GenBank/DDBJ databases">
        <title>A haploid diamondback moth (Plutella xylostella L.) genome assembly resolves 31 chromosomes and identifies a diamide resistance mutation.</title>
        <authorList>
            <person name="Ward C.M."/>
            <person name="Perry K.D."/>
            <person name="Baker G."/>
            <person name="Powis K."/>
            <person name="Heckel D.G."/>
            <person name="Baxter S.W."/>
        </authorList>
    </citation>
    <scope>NUCLEOTIDE SEQUENCE [LARGE SCALE GENOMIC DNA]</scope>
    <source>
        <strain evidence="3 4">LV</strain>
        <tissue evidence="3">Single pupa</tissue>
    </source>
</reference>
<sequence length="175" mass="19812">KRHCRTRNYNKRLRIFAGKTYSNFEFKKVNSQFLSALFLVNQSTVKMRSSVSSAAMFAAVALALLLSVTAIPMESEDEQSENSLAHGGGGADADEDLFWRSVDVAALRKLLLKLDGDERFNNIGGRVSRAWPQPEPRGYSGRGPRAEGRVARSWTDKRQVRFRQCYFNPISCFRK</sequence>
<evidence type="ECO:0000256" key="1">
    <source>
        <dbReference type="SAM" id="MobiDB-lite"/>
    </source>
</evidence>
<name>A0ABQ7QUI0_PLUXY</name>
<evidence type="ECO:0000313" key="3">
    <source>
        <dbReference type="EMBL" id="KAG7308697.1"/>
    </source>
</evidence>
<evidence type="ECO:0000256" key="2">
    <source>
        <dbReference type="SAM" id="Phobius"/>
    </source>
</evidence>
<evidence type="ECO:0008006" key="5">
    <source>
        <dbReference type="Google" id="ProtNLM"/>
    </source>
</evidence>
<feature type="non-terminal residue" evidence="3">
    <location>
        <position position="1"/>
    </location>
</feature>
<keyword evidence="4" id="KW-1185">Reference proteome</keyword>
<keyword evidence="2" id="KW-1133">Transmembrane helix</keyword>
<keyword evidence="2" id="KW-0812">Transmembrane</keyword>
<organism evidence="3 4">
    <name type="scientific">Plutella xylostella</name>
    <name type="common">Diamondback moth</name>
    <name type="synonym">Plutella maculipennis</name>
    <dbReference type="NCBI Taxonomy" id="51655"/>
    <lineage>
        <taxon>Eukaryota</taxon>
        <taxon>Metazoa</taxon>
        <taxon>Ecdysozoa</taxon>
        <taxon>Arthropoda</taxon>
        <taxon>Hexapoda</taxon>
        <taxon>Insecta</taxon>
        <taxon>Pterygota</taxon>
        <taxon>Neoptera</taxon>
        <taxon>Endopterygota</taxon>
        <taxon>Lepidoptera</taxon>
        <taxon>Glossata</taxon>
        <taxon>Ditrysia</taxon>
        <taxon>Yponomeutoidea</taxon>
        <taxon>Plutellidae</taxon>
        <taxon>Plutella</taxon>
    </lineage>
</organism>
<evidence type="ECO:0000313" key="4">
    <source>
        <dbReference type="Proteomes" id="UP000823941"/>
    </source>
</evidence>
<proteinExistence type="predicted"/>
<accession>A0ABQ7QUI0</accession>
<feature type="transmembrane region" description="Helical" evidence="2">
    <location>
        <begin position="54"/>
        <end position="73"/>
    </location>
</feature>
<gene>
    <name evidence="3" type="ORF">JYU34_005920</name>
</gene>
<keyword evidence="2" id="KW-0472">Membrane</keyword>